<gene>
    <name evidence="5" type="ordered locus">LLO_2273</name>
</gene>
<dbReference type="AlphaFoldDB" id="D3HJT3"/>
<dbReference type="GO" id="GO:0055085">
    <property type="term" value="P:transmembrane transport"/>
    <property type="evidence" value="ECO:0007669"/>
    <property type="project" value="InterPro"/>
</dbReference>
<evidence type="ECO:0000256" key="2">
    <source>
        <dbReference type="SAM" id="Phobius"/>
    </source>
</evidence>
<dbReference type="eggNOG" id="COG1566">
    <property type="taxonomic scope" value="Bacteria"/>
</dbReference>
<keyword evidence="2" id="KW-0472">Membrane</keyword>
<dbReference type="RefSeq" id="WP_003636222.1">
    <property type="nucleotide sequence ID" value="NC_013861.1"/>
</dbReference>
<organism evidence="5 6">
    <name type="scientific">Legionella longbeachae serogroup 1 (strain NSW150)</name>
    <dbReference type="NCBI Taxonomy" id="661367"/>
    <lineage>
        <taxon>Bacteria</taxon>
        <taxon>Pseudomonadati</taxon>
        <taxon>Pseudomonadota</taxon>
        <taxon>Gammaproteobacteria</taxon>
        <taxon>Legionellales</taxon>
        <taxon>Legionellaceae</taxon>
        <taxon>Legionella</taxon>
    </lineage>
</organism>
<dbReference type="Gene3D" id="2.40.50.100">
    <property type="match status" value="1"/>
</dbReference>
<dbReference type="Pfam" id="PF25963">
    <property type="entry name" value="Beta-barrel_AAEA"/>
    <property type="match status" value="1"/>
</dbReference>
<evidence type="ECO:0000259" key="4">
    <source>
        <dbReference type="Pfam" id="PF25963"/>
    </source>
</evidence>
<reference evidence="5 6" key="1">
    <citation type="journal article" date="2010" name="PLoS Genet.">
        <title>Analysis of the Legionella longbeachae genome and transcriptome uncovers unique strategies to cause Legionnaires' disease.</title>
        <authorList>
            <person name="Cazalet C."/>
            <person name="Gomez-Valero L."/>
            <person name="Rusniok C."/>
            <person name="Lomma M."/>
            <person name="Dervins-Ravault D."/>
            <person name="Newton H."/>
            <person name="Sansom F."/>
            <person name="Jarraud S."/>
            <person name="Zidane N."/>
            <person name="Ma L."/>
            <person name="Bouchier C."/>
            <person name="Etienne J."/>
            <person name="Hartland E."/>
            <person name="Buchrieser C."/>
        </authorList>
    </citation>
    <scope>NUCLEOTIDE SEQUENCE [LARGE SCALE GENOMIC DNA]</scope>
    <source>
        <strain evidence="5 6">NSW150</strain>
    </source>
</reference>
<dbReference type="Pfam" id="PF25917">
    <property type="entry name" value="BSH_RND"/>
    <property type="match status" value="1"/>
</dbReference>
<evidence type="ECO:0000313" key="5">
    <source>
        <dbReference type="EMBL" id="CBJ12680.1"/>
    </source>
</evidence>
<dbReference type="PANTHER" id="PTHR30386:SF24">
    <property type="entry name" value="MULTIDRUG RESISTANCE EFFLUX PUMP"/>
    <property type="match status" value="1"/>
</dbReference>
<dbReference type="InterPro" id="IPR058634">
    <property type="entry name" value="AaeA-lik-b-barrel"/>
</dbReference>
<dbReference type="STRING" id="661367.LLO_2273"/>
<dbReference type="PANTHER" id="PTHR30386">
    <property type="entry name" value="MEMBRANE FUSION SUBUNIT OF EMRAB-TOLC MULTIDRUG EFFLUX PUMP"/>
    <property type="match status" value="1"/>
</dbReference>
<dbReference type="KEGG" id="llo:LLO_2273"/>
<name>D3HJT3_LEGLN</name>
<evidence type="ECO:0000259" key="3">
    <source>
        <dbReference type="Pfam" id="PF25917"/>
    </source>
</evidence>
<protein>
    <submittedName>
        <fullName evidence="5">Putative HlyD family secretion protein</fullName>
    </submittedName>
</protein>
<proteinExistence type="inferred from homology"/>
<keyword evidence="2" id="KW-0812">Transmembrane</keyword>
<feature type="transmembrane region" description="Helical" evidence="2">
    <location>
        <begin position="42"/>
        <end position="63"/>
    </location>
</feature>
<feature type="transmembrane region" description="Helical" evidence="2">
    <location>
        <begin position="12"/>
        <end position="30"/>
    </location>
</feature>
<dbReference type="SUPFAM" id="SSF111369">
    <property type="entry name" value="HlyD-like secretion proteins"/>
    <property type="match status" value="1"/>
</dbReference>
<dbReference type="Gene3D" id="2.40.30.170">
    <property type="match status" value="1"/>
</dbReference>
<sequence>MIRNRLFNFQFWPQFLTALIVVLAIAGYRYNTYYDTHSSDAFVTGAIVHVSALVPGSVAQVFVETNQSVKQGDKLVELDKAPYLYKLELAKAQYKLIKNKQSSTENELARAKAALALAQYQYDNTTLFAPADGIVSEIRILPGEYLSTGDRVLGIIKHQPYWIEALYRETTIRLIKPGDKAIIRLSMYPGVEFSGHVERIYWAAGASESFSPRPQSAQDWIKIAKRFPVHIRVDSANPAYPLHLGASATTIIYRP</sequence>
<evidence type="ECO:0000313" key="6">
    <source>
        <dbReference type="Proteomes" id="UP000001060"/>
    </source>
</evidence>
<evidence type="ECO:0000256" key="1">
    <source>
        <dbReference type="ARBA" id="ARBA00009477"/>
    </source>
</evidence>
<dbReference type="HOGENOM" id="CLU_018816_15_2_6"/>
<dbReference type="InterPro" id="IPR050739">
    <property type="entry name" value="MFP"/>
</dbReference>
<feature type="domain" description="Multidrug resistance protein MdtA-like barrel-sandwich hybrid" evidence="3">
    <location>
        <begin position="47"/>
        <end position="151"/>
    </location>
</feature>
<dbReference type="InterPro" id="IPR058625">
    <property type="entry name" value="MdtA-like_BSH"/>
</dbReference>
<dbReference type="OrthoDB" id="5645220at2"/>
<comment type="similarity">
    <text evidence="1">Belongs to the membrane fusion protein (MFP) (TC 8.A.1) family.</text>
</comment>
<dbReference type="Proteomes" id="UP000001060">
    <property type="component" value="Chromosome"/>
</dbReference>
<feature type="domain" description="p-hydroxybenzoic acid efflux pump subunit AaeA-like beta-barrel" evidence="4">
    <location>
        <begin position="161"/>
        <end position="252"/>
    </location>
</feature>
<keyword evidence="6" id="KW-1185">Reference proteome</keyword>
<dbReference type="EMBL" id="FN650140">
    <property type="protein sequence ID" value="CBJ12680.1"/>
    <property type="molecule type" value="Genomic_DNA"/>
</dbReference>
<accession>D3HJT3</accession>
<dbReference type="GeneID" id="40926479"/>
<keyword evidence="2" id="KW-1133">Transmembrane helix</keyword>